<gene>
    <name evidence="3" type="ORF">AA984_22435</name>
    <name evidence="2" type="ORF">BFO01nite_25730</name>
</gene>
<dbReference type="EMBL" id="LDCN01000008">
    <property type="protein sequence ID" value="KLH96769.1"/>
    <property type="molecule type" value="Genomic_DNA"/>
</dbReference>
<dbReference type="RefSeq" id="WP_047072963.1">
    <property type="nucleotide sequence ID" value="NZ_BJOL01000014.1"/>
</dbReference>
<dbReference type="EMBL" id="BJOL01000014">
    <property type="protein sequence ID" value="GED58441.1"/>
    <property type="molecule type" value="Genomic_DNA"/>
</dbReference>
<feature type="domain" description="HTH cro/C1-type" evidence="1">
    <location>
        <begin position="6"/>
        <end position="67"/>
    </location>
</feature>
<accession>A0A837KKG1</accession>
<reference evidence="3 4" key="1">
    <citation type="submission" date="2015-05" db="EMBL/GenBank/DDBJ databases">
        <title>Genome sequencing project for genomic taxonomy and phylogenomics of Bacillus-like bacteria.</title>
        <authorList>
            <person name="Liu B."/>
            <person name="Wang J."/>
            <person name="Zhu Y."/>
            <person name="Liu G."/>
            <person name="Chen Q."/>
            <person name="Chen Z."/>
            <person name="Lan J."/>
            <person name="Che J."/>
            <person name="Ge C."/>
            <person name="Shi H."/>
            <person name="Pan Z."/>
            <person name="Liu X."/>
        </authorList>
    </citation>
    <scope>NUCLEOTIDE SEQUENCE [LARGE SCALE GENOMIC DNA]</scope>
    <source>
        <strain evidence="3 4">DSM 9885</strain>
    </source>
</reference>
<dbReference type="Pfam" id="PF13443">
    <property type="entry name" value="HTH_26"/>
    <property type="match status" value="1"/>
</dbReference>
<keyword evidence="5" id="KW-1185">Reference proteome</keyword>
<name>A0A837KKG1_9BACL</name>
<evidence type="ECO:0000259" key="1">
    <source>
        <dbReference type="Pfam" id="PF13443"/>
    </source>
</evidence>
<sequence length="70" mass="7925">MIRISLDKIMKAEGWDQKYVIEKTGLNRNTVKSLVANASTRIDFPTLNALCKNLGLTPSQIIEYTPDKEE</sequence>
<dbReference type="AlphaFoldDB" id="A0A837KKG1"/>
<dbReference type="Proteomes" id="UP000035218">
    <property type="component" value="Unassembled WGS sequence"/>
</dbReference>
<protein>
    <submittedName>
        <fullName evidence="3">XRE family transcriptional regulator</fullName>
    </submittedName>
</protein>
<dbReference type="Proteomes" id="UP000319498">
    <property type="component" value="Unassembled WGS sequence"/>
</dbReference>
<reference evidence="2 5" key="2">
    <citation type="submission" date="2019-06" db="EMBL/GenBank/DDBJ databases">
        <title>Whole genome shotgun sequence of Brevibacillus formosus NBRC 15716.</title>
        <authorList>
            <person name="Hosoyama A."/>
            <person name="Uohara A."/>
            <person name="Ohji S."/>
            <person name="Ichikawa N."/>
        </authorList>
    </citation>
    <scope>NUCLEOTIDE SEQUENCE [LARGE SCALE GENOMIC DNA]</scope>
    <source>
        <strain evidence="2 5">NBRC 15716</strain>
    </source>
</reference>
<evidence type="ECO:0000313" key="3">
    <source>
        <dbReference type="EMBL" id="KLH96769.1"/>
    </source>
</evidence>
<dbReference type="OrthoDB" id="9805309at2"/>
<evidence type="ECO:0000313" key="5">
    <source>
        <dbReference type="Proteomes" id="UP000319498"/>
    </source>
</evidence>
<organism evidence="3 4">
    <name type="scientific">Brevibacillus formosus</name>
    <dbReference type="NCBI Taxonomy" id="54913"/>
    <lineage>
        <taxon>Bacteria</taxon>
        <taxon>Bacillati</taxon>
        <taxon>Bacillota</taxon>
        <taxon>Bacilli</taxon>
        <taxon>Bacillales</taxon>
        <taxon>Paenibacillaceae</taxon>
        <taxon>Brevibacillus</taxon>
    </lineage>
</organism>
<proteinExistence type="predicted"/>
<dbReference type="GO" id="GO:0003677">
    <property type="term" value="F:DNA binding"/>
    <property type="evidence" value="ECO:0007669"/>
    <property type="project" value="InterPro"/>
</dbReference>
<comment type="caution">
    <text evidence="3">The sequence shown here is derived from an EMBL/GenBank/DDBJ whole genome shotgun (WGS) entry which is preliminary data.</text>
</comment>
<dbReference type="InterPro" id="IPR010982">
    <property type="entry name" value="Lambda_DNA-bd_dom_sf"/>
</dbReference>
<dbReference type="SUPFAM" id="SSF47413">
    <property type="entry name" value="lambda repressor-like DNA-binding domains"/>
    <property type="match status" value="1"/>
</dbReference>
<dbReference type="GeneID" id="87587809"/>
<evidence type="ECO:0000313" key="4">
    <source>
        <dbReference type="Proteomes" id="UP000035218"/>
    </source>
</evidence>
<dbReference type="Gene3D" id="1.10.260.40">
    <property type="entry name" value="lambda repressor-like DNA-binding domains"/>
    <property type="match status" value="1"/>
</dbReference>
<dbReference type="InterPro" id="IPR001387">
    <property type="entry name" value="Cro/C1-type_HTH"/>
</dbReference>
<evidence type="ECO:0000313" key="2">
    <source>
        <dbReference type="EMBL" id="GED58441.1"/>
    </source>
</evidence>